<name>A0A382WLG1_9ZZZZ</name>
<evidence type="ECO:0000256" key="1">
    <source>
        <dbReference type="ARBA" id="ARBA00023125"/>
    </source>
</evidence>
<feature type="non-terminal residue" evidence="2">
    <location>
        <position position="276"/>
    </location>
</feature>
<dbReference type="AlphaFoldDB" id="A0A382WLG1"/>
<dbReference type="PANTHER" id="PTHR47894:SF1">
    <property type="entry name" value="HTH-TYPE TRANSCRIPTIONAL REGULATOR VQSM"/>
    <property type="match status" value="1"/>
</dbReference>
<organism evidence="2">
    <name type="scientific">marine metagenome</name>
    <dbReference type="NCBI Taxonomy" id="408172"/>
    <lineage>
        <taxon>unclassified sequences</taxon>
        <taxon>metagenomes</taxon>
        <taxon>ecological metagenomes</taxon>
    </lineage>
</organism>
<keyword evidence="1" id="KW-0238">DNA-binding</keyword>
<dbReference type="GO" id="GO:0005829">
    <property type="term" value="C:cytosol"/>
    <property type="evidence" value="ECO:0007669"/>
    <property type="project" value="TreeGrafter"/>
</dbReference>
<protein>
    <submittedName>
        <fullName evidence="2">Uncharacterized protein</fullName>
    </submittedName>
</protein>
<dbReference type="PANTHER" id="PTHR47894">
    <property type="entry name" value="HTH-TYPE TRANSCRIPTIONAL REGULATOR GADX"/>
    <property type="match status" value="1"/>
</dbReference>
<feature type="non-terminal residue" evidence="2">
    <location>
        <position position="1"/>
    </location>
</feature>
<evidence type="ECO:0000313" key="2">
    <source>
        <dbReference type="EMBL" id="SVD59499.1"/>
    </source>
</evidence>
<proteinExistence type="predicted"/>
<dbReference type="GO" id="GO:0003700">
    <property type="term" value="F:DNA-binding transcription factor activity"/>
    <property type="evidence" value="ECO:0007669"/>
    <property type="project" value="TreeGrafter"/>
</dbReference>
<dbReference type="EMBL" id="UINC01160702">
    <property type="protein sequence ID" value="SVD59499.1"/>
    <property type="molecule type" value="Genomic_DNA"/>
</dbReference>
<reference evidence="2" key="1">
    <citation type="submission" date="2018-05" db="EMBL/GenBank/DDBJ databases">
        <authorList>
            <person name="Lanie J.A."/>
            <person name="Ng W.-L."/>
            <person name="Kazmierczak K.M."/>
            <person name="Andrzejewski T.M."/>
            <person name="Davidsen T.M."/>
            <person name="Wayne K.J."/>
            <person name="Tettelin H."/>
            <person name="Glass J.I."/>
            <person name="Rusch D."/>
            <person name="Podicherti R."/>
            <person name="Tsui H.-C.T."/>
            <person name="Winkler M.E."/>
        </authorList>
    </citation>
    <scope>NUCLEOTIDE SEQUENCE</scope>
</reference>
<accession>A0A382WLG1</accession>
<gene>
    <name evidence="2" type="ORF">METZ01_LOCUS412353</name>
</gene>
<sequence length="276" mass="32005">KSILRLQQIYPKEVDEICSRIGLPKKILLNQNLTLPVEMFLNFFIQAESVFDDELISINYSRMAQIRPNYSELLGLIFVYSRHMKESFKLLQTYINIELEGINVLVTKHQDIVKIQFIADPVIEHSSLYENLCLSMLAAFIRSKRYAIKHITTKIRPSNKSINEKSVFNCPIYFNGTETSIVISHNTFMKKNNISNPNLVAFLSSIAQEKLQQKQTQGNMIDSVETLLCNYENNYNNVNIEEISSQLGMSVNSLRNQLSKNKTNFRQTFNQHKLKR</sequence>
<dbReference type="GO" id="GO:0000976">
    <property type="term" value="F:transcription cis-regulatory region binding"/>
    <property type="evidence" value="ECO:0007669"/>
    <property type="project" value="TreeGrafter"/>
</dbReference>